<dbReference type="InterPro" id="IPR043128">
    <property type="entry name" value="Rev_trsase/Diguanyl_cyclase"/>
</dbReference>
<proteinExistence type="predicted"/>
<keyword evidence="4" id="KW-1185">Reference proteome</keyword>
<protein>
    <submittedName>
        <fullName evidence="3">GGDEF domain-containing protein</fullName>
    </submittedName>
</protein>
<comment type="caution">
    <text evidence="3">The sequence shown here is derived from an EMBL/GenBank/DDBJ whole genome shotgun (WGS) entry which is preliminary data.</text>
</comment>
<keyword evidence="1" id="KW-0472">Membrane</keyword>
<dbReference type="PROSITE" id="PS50887">
    <property type="entry name" value="GGDEF"/>
    <property type="match status" value="1"/>
</dbReference>
<feature type="transmembrane region" description="Helical" evidence="1">
    <location>
        <begin position="128"/>
        <end position="146"/>
    </location>
</feature>
<evidence type="ECO:0000313" key="3">
    <source>
        <dbReference type="EMBL" id="MCJ8240408.1"/>
    </source>
</evidence>
<keyword evidence="1" id="KW-0812">Transmembrane</keyword>
<dbReference type="EMBL" id="JALAYX010000005">
    <property type="protein sequence ID" value="MCJ8240408.1"/>
    <property type="molecule type" value="Genomic_DNA"/>
</dbReference>
<evidence type="ECO:0000313" key="4">
    <source>
        <dbReference type="Proteomes" id="UP001522662"/>
    </source>
</evidence>
<feature type="transmembrane region" description="Helical" evidence="1">
    <location>
        <begin position="102"/>
        <end position="122"/>
    </location>
</feature>
<dbReference type="PANTHER" id="PTHR44757:SF2">
    <property type="entry name" value="BIOFILM ARCHITECTURE MAINTENANCE PROTEIN MBAA"/>
    <property type="match status" value="1"/>
</dbReference>
<dbReference type="NCBIfam" id="TIGR00254">
    <property type="entry name" value="GGDEF"/>
    <property type="match status" value="1"/>
</dbReference>
<dbReference type="InterPro" id="IPR000160">
    <property type="entry name" value="GGDEF_dom"/>
</dbReference>
<feature type="transmembrane region" description="Helical" evidence="1">
    <location>
        <begin position="153"/>
        <end position="173"/>
    </location>
</feature>
<feature type="transmembrane region" description="Helical" evidence="1">
    <location>
        <begin position="59"/>
        <end position="81"/>
    </location>
</feature>
<dbReference type="InterPro" id="IPR029787">
    <property type="entry name" value="Nucleotide_cyclase"/>
</dbReference>
<feature type="transmembrane region" description="Helical" evidence="1">
    <location>
        <begin position="34"/>
        <end position="53"/>
    </location>
</feature>
<dbReference type="PANTHER" id="PTHR44757">
    <property type="entry name" value="DIGUANYLATE CYCLASE DGCP"/>
    <property type="match status" value="1"/>
</dbReference>
<accession>A0ABT0D4S4</accession>
<dbReference type="RefSeq" id="WP_245137762.1">
    <property type="nucleotide sequence ID" value="NZ_CP128477.1"/>
</dbReference>
<dbReference type="InterPro" id="IPR052155">
    <property type="entry name" value="Biofilm_reg_signaling"/>
</dbReference>
<dbReference type="Pfam" id="PF00990">
    <property type="entry name" value="GGDEF"/>
    <property type="match status" value="1"/>
</dbReference>
<name>A0ABT0D4S4_9HYPH</name>
<keyword evidence="1" id="KW-1133">Transmembrane helix</keyword>
<evidence type="ECO:0000256" key="1">
    <source>
        <dbReference type="SAM" id="Phobius"/>
    </source>
</evidence>
<feature type="transmembrane region" description="Helical" evidence="1">
    <location>
        <begin position="179"/>
        <end position="200"/>
    </location>
</feature>
<dbReference type="SUPFAM" id="SSF55073">
    <property type="entry name" value="Nucleotide cyclase"/>
    <property type="match status" value="1"/>
</dbReference>
<dbReference type="Gene3D" id="3.30.70.270">
    <property type="match status" value="1"/>
</dbReference>
<sequence>MALYRADGLNKGFGVRYRETDDVFKMLVSELNSTLTPTTIMAVTILAVGLFAYESLGSTPLLIATIIGAIASLAKIAVTLAHRHADARQSVTVADAARWQAAHGLLIFLIAGCVGTITTSAFSYRDLSVHLLAAALIYGYSAGVAVRISVRPFIAATAILIAGLPTTISVLLYGDTVHWILGMMCVLFLFAAMQSVLHVYRHTTRQMCLRLDMERQARRDPLTGLRNRTALIEAYSSLECTDDMLTCIHLFDLDGFKGVNDRFGHAVGDALLAGIAKRLQETLDPPIVAARIGGDEFVILQPDIRDPADAETLARKILDVLGLPYRIGGEEIAIGVSLGYTMALSGSAKLEHMMATADRASYRAKRSGGGIEHEISPALDLSKFSYVA</sequence>
<dbReference type="CDD" id="cd01949">
    <property type="entry name" value="GGDEF"/>
    <property type="match status" value="1"/>
</dbReference>
<dbReference type="Proteomes" id="UP001522662">
    <property type="component" value="Unassembled WGS sequence"/>
</dbReference>
<reference evidence="3 4" key="1">
    <citation type="submission" date="2022-03" db="EMBL/GenBank/DDBJ databases">
        <title>Rhizobium SSM4.3 sp. nov., isolated from Sediment (Gouqi Island).</title>
        <authorList>
            <person name="Chen G."/>
        </authorList>
    </citation>
    <scope>NUCLEOTIDE SEQUENCE [LARGE SCALE GENOMIC DNA]</scope>
    <source>
        <strain evidence="3 4">SSM4.3</strain>
        <plasmid evidence="3">unnamed</plasmid>
    </source>
</reference>
<dbReference type="SMART" id="SM00267">
    <property type="entry name" value="GGDEF"/>
    <property type="match status" value="1"/>
</dbReference>
<geneLocation type="plasmid" evidence="3">
    <name>unnamed</name>
</geneLocation>
<feature type="domain" description="GGDEF" evidence="2">
    <location>
        <begin position="244"/>
        <end position="377"/>
    </location>
</feature>
<organism evidence="3 4">
    <name type="scientific">Peteryoungia algae</name>
    <dbReference type="NCBI Taxonomy" id="2919917"/>
    <lineage>
        <taxon>Bacteria</taxon>
        <taxon>Pseudomonadati</taxon>
        <taxon>Pseudomonadota</taxon>
        <taxon>Alphaproteobacteria</taxon>
        <taxon>Hyphomicrobiales</taxon>
        <taxon>Rhizobiaceae</taxon>
        <taxon>Peteryoungia</taxon>
    </lineage>
</organism>
<evidence type="ECO:0000259" key="2">
    <source>
        <dbReference type="PROSITE" id="PS50887"/>
    </source>
</evidence>
<gene>
    <name evidence="3" type="ORF">MKJ03_18905</name>
</gene>
<keyword evidence="3" id="KW-0614">Plasmid</keyword>